<evidence type="ECO:0000313" key="5">
    <source>
        <dbReference type="Ensembl" id="ENSSFAP00005006841.1"/>
    </source>
</evidence>
<keyword evidence="2" id="KW-0521">NADP</keyword>
<dbReference type="PANTHER" id="PTHR44889">
    <property type="entry name" value="INACTIVE HYDROXYSTEROID DEHYDROGENASE-LIKE PROTEIN 1"/>
    <property type="match status" value="1"/>
</dbReference>
<comment type="subcellular location">
    <subcellularLocation>
        <location evidence="1">Mitochondrion</location>
    </subcellularLocation>
</comment>
<dbReference type="Pfam" id="PF00106">
    <property type="entry name" value="adh_short"/>
    <property type="match status" value="1"/>
</dbReference>
<dbReference type="Proteomes" id="UP000472267">
    <property type="component" value="Chromosome 15"/>
</dbReference>
<evidence type="ECO:0000256" key="4">
    <source>
        <dbReference type="ARBA" id="ARBA00038261"/>
    </source>
</evidence>
<dbReference type="InterPro" id="IPR052149">
    <property type="entry name" value="17-beta-HSD3-like"/>
</dbReference>
<keyword evidence="3" id="KW-0496">Mitochondrion</keyword>
<keyword evidence="6" id="KW-1185">Reference proteome</keyword>
<comment type="similarity">
    <text evidence="4">Belongs to the short-chain dehydrogenases/reductases (SDR) family. 17-beta-HSD 3 subfamily.</text>
</comment>
<dbReference type="OMA" id="QYGLMKC"/>
<dbReference type="InParanoid" id="A0A672FIT7"/>
<dbReference type="InterPro" id="IPR036291">
    <property type="entry name" value="NAD(P)-bd_dom_sf"/>
</dbReference>
<evidence type="ECO:0000313" key="6">
    <source>
        <dbReference type="Proteomes" id="UP000472267"/>
    </source>
</evidence>
<sequence length="303" mass="32648">MAAVDSFHLLFAEISRSCSVYYEALALVGAAYVVSKAVVLLRDCCALVRVHLLPRVMPRKKLSQRFGAWAVVYGAWEPAVEAYAEELARNGISIVFVAPSQASVRDAAESLTQNYGVETVVVLADLSLDRAAEKPVGEALRGRDVGFLVSGVGESRESPPDLLDLLGRDVAGPTLMARLVLPGMAERGRGAVVNIRPGGRAAALTAAAGYVDALSRALQLQYGSRGIVVQTLTPLQISSSRDQRWTESWLAPRPEVYARHAVSTLGVCSRTTGYWPHTLQLGLISCIPDWIWLLGSRVFVSSS</sequence>
<protein>
    <submittedName>
        <fullName evidence="5">Inactive hydroxysteroid dehydrogenase-like protein 1</fullName>
    </submittedName>
</protein>
<dbReference type="GO" id="GO:0005739">
    <property type="term" value="C:mitochondrion"/>
    <property type="evidence" value="ECO:0007669"/>
    <property type="project" value="UniProtKB-SubCell"/>
</dbReference>
<evidence type="ECO:0000256" key="1">
    <source>
        <dbReference type="ARBA" id="ARBA00004173"/>
    </source>
</evidence>
<dbReference type="Gene3D" id="3.40.50.720">
    <property type="entry name" value="NAD(P)-binding Rossmann-like Domain"/>
    <property type="match status" value="1"/>
</dbReference>
<dbReference type="OrthoDB" id="5545019at2759"/>
<dbReference type="PANTHER" id="PTHR44889:SF1">
    <property type="entry name" value="INACTIVE HYDROXYSTEROID DEHYDROGENASE-LIKE PROTEIN 1"/>
    <property type="match status" value="1"/>
</dbReference>
<dbReference type="AlphaFoldDB" id="A0A672FIT7"/>
<dbReference type="SUPFAM" id="SSF51735">
    <property type="entry name" value="NAD(P)-binding Rossmann-fold domains"/>
    <property type="match status" value="1"/>
</dbReference>
<dbReference type="FunCoup" id="A0A672FIT7">
    <property type="interactions" value="44"/>
</dbReference>
<proteinExistence type="inferred from homology"/>
<reference evidence="5" key="3">
    <citation type="submission" date="2025-09" db="UniProtKB">
        <authorList>
            <consortium name="Ensembl"/>
        </authorList>
    </citation>
    <scope>IDENTIFICATION</scope>
</reference>
<organism evidence="5 6">
    <name type="scientific">Salarias fasciatus</name>
    <name type="common">Jewelled blenny</name>
    <name type="synonym">Blennius fasciatus</name>
    <dbReference type="NCBI Taxonomy" id="181472"/>
    <lineage>
        <taxon>Eukaryota</taxon>
        <taxon>Metazoa</taxon>
        <taxon>Chordata</taxon>
        <taxon>Craniata</taxon>
        <taxon>Vertebrata</taxon>
        <taxon>Euteleostomi</taxon>
        <taxon>Actinopterygii</taxon>
        <taxon>Neopterygii</taxon>
        <taxon>Teleostei</taxon>
        <taxon>Neoteleostei</taxon>
        <taxon>Acanthomorphata</taxon>
        <taxon>Ovalentaria</taxon>
        <taxon>Blenniimorphae</taxon>
        <taxon>Blenniiformes</taxon>
        <taxon>Blennioidei</taxon>
        <taxon>Blenniidae</taxon>
        <taxon>Salariinae</taxon>
        <taxon>Salarias</taxon>
    </lineage>
</organism>
<accession>A0A672FIT7</accession>
<reference evidence="5" key="1">
    <citation type="submission" date="2019-06" db="EMBL/GenBank/DDBJ databases">
        <authorList>
            <consortium name="Wellcome Sanger Institute Data Sharing"/>
        </authorList>
    </citation>
    <scope>NUCLEOTIDE SEQUENCE [LARGE SCALE GENOMIC DNA]</scope>
</reference>
<gene>
    <name evidence="5" type="primary">hsdl1</name>
</gene>
<name>A0A672FIT7_SALFA</name>
<dbReference type="InterPro" id="IPR002347">
    <property type="entry name" value="SDR_fam"/>
</dbReference>
<reference evidence="5" key="2">
    <citation type="submission" date="2025-08" db="UniProtKB">
        <authorList>
            <consortium name="Ensembl"/>
        </authorList>
    </citation>
    <scope>IDENTIFICATION</scope>
</reference>
<evidence type="ECO:0000256" key="2">
    <source>
        <dbReference type="ARBA" id="ARBA00022857"/>
    </source>
</evidence>
<dbReference type="Ensembl" id="ENSSFAT00005007202.1">
    <property type="protein sequence ID" value="ENSSFAP00005006841.1"/>
    <property type="gene ID" value="ENSSFAG00005004107.1"/>
</dbReference>
<evidence type="ECO:0000256" key="3">
    <source>
        <dbReference type="ARBA" id="ARBA00023128"/>
    </source>
</evidence>